<organism evidence="4 6">
    <name type="scientific">Phytophthora rubi</name>
    <dbReference type="NCBI Taxonomy" id="129364"/>
    <lineage>
        <taxon>Eukaryota</taxon>
        <taxon>Sar</taxon>
        <taxon>Stramenopiles</taxon>
        <taxon>Oomycota</taxon>
        <taxon>Peronosporomycetes</taxon>
        <taxon>Peronosporales</taxon>
        <taxon>Peronosporaceae</taxon>
        <taxon>Phytophthora</taxon>
    </lineage>
</organism>
<evidence type="ECO:0000313" key="4">
    <source>
        <dbReference type="EMBL" id="KAE9021787.1"/>
    </source>
</evidence>
<reference evidence="6 8" key="1">
    <citation type="submission" date="2018-09" db="EMBL/GenBank/DDBJ databases">
        <title>Genomic investigation of the strawberry pathogen Phytophthora fragariae indicates pathogenicity is determined by transcriptional variation in three key races.</title>
        <authorList>
            <person name="Adams T.M."/>
            <person name="Armitage A.D."/>
            <person name="Sobczyk M.K."/>
            <person name="Bates H.J."/>
            <person name="Dunwell J.M."/>
            <person name="Nellist C.F."/>
            <person name="Harrison R.J."/>
        </authorList>
    </citation>
    <scope>NUCLEOTIDE SEQUENCE [LARGE SCALE GENOMIC DNA]</scope>
    <source>
        <strain evidence="4 6">SCRP249</strain>
        <strain evidence="3 8">SCRP324</strain>
        <strain evidence="5 7">SCRP333</strain>
    </source>
</reference>
<dbReference type="EMBL" id="QXFV01000901">
    <property type="protein sequence ID" value="KAE9021787.1"/>
    <property type="molecule type" value="Genomic_DNA"/>
</dbReference>
<accession>A0A6A3LUJ3</accession>
<gene>
    <name evidence="4" type="ORF">PR001_g13301</name>
    <name evidence="3" type="ORF">PR002_g23238</name>
    <name evidence="5" type="ORF">PR003_g25198</name>
</gene>
<dbReference type="Proteomes" id="UP000429607">
    <property type="component" value="Unassembled WGS sequence"/>
</dbReference>
<dbReference type="PROSITE" id="PS51253">
    <property type="entry name" value="HTH_CENPB"/>
    <property type="match status" value="1"/>
</dbReference>
<dbReference type="GO" id="GO:0003677">
    <property type="term" value="F:DNA binding"/>
    <property type="evidence" value="ECO:0007669"/>
    <property type="project" value="UniProtKB-KW"/>
</dbReference>
<sequence length="156" mass="18246">MPSEPQPKHSKRTYIRLTLGQKAMLCKRAREQPGKLEALQEWATQEFDLPRPLSSRTLQGILNAESKFLNLPEAYTHKQLADPETDAFDQALLVELHRMEKNISKITDKALMYRSKLFFEAHFTHLPADKRPGFSKGWAHRFRKRHGIRKHDKESK</sequence>
<dbReference type="InterPro" id="IPR006600">
    <property type="entry name" value="HTH_CenpB_DNA-bd_dom"/>
</dbReference>
<evidence type="ECO:0000313" key="3">
    <source>
        <dbReference type="EMBL" id="KAE8983508.1"/>
    </source>
</evidence>
<dbReference type="AlphaFoldDB" id="A0A6A3LUJ3"/>
<keyword evidence="7" id="KW-1185">Reference proteome</keyword>
<feature type="domain" description="HTH CENPB-type" evidence="2">
    <location>
        <begin position="76"/>
        <end position="152"/>
    </location>
</feature>
<dbReference type="EMBL" id="QXFU01002622">
    <property type="protein sequence ID" value="KAE8983508.1"/>
    <property type="molecule type" value="Genomic_DNA"/>
</dbReference>
<name>A0A6A3LUJ3_9STRA</name>
<dbReference type="Pfam" id="PF03221">
    <property type="entry name" value="HTH_Tnp_Tc5"/>
    <property type="match status" value="1"/>
</dbReference>
<proteinExistence type="predicted"/>
<evidence type="ECO:0000313" key="5">
    <source>
        <dbReference type="EMBL" id="KAE9290793.1"/>
    </source>
</evidence>
<dbReference type="OrthoDB" id="95561at2759"/>
<dbReference type="EMBL" id="QXFT01002975">
    <property type="protein sequence ID" value="KAE9290793.1"/>
    <property type="molecule type" value="Genomic_DNA"/>
</dbReference>
<dbReference type="Proteomes" id="UP000435112">
    <property type="component" value="Unassembled WGS sequence"/>
</dbReference>
<evidence type="ECO:0000256" key="1">
    <source>
        <dbReference type="ARBA" id="ARBA00023125"/>
    </source>
</evidence>
<evidence type="ECO:0000313" key="8">
    <source>
        <dbReference type="Proteomes" id="UP000435112"/>
    </source>
</evidence>
<comment type="caution">
    <text evidence="4">The sequence shown here is derived from an EMBL/GenBank/DDBJ whole genome shotgun (WGS) entry which is preliminary data.</text>
</comment>
<dbReference type="Gene3D" id="1.10.10.60">
    <property type="entry name" value="Homeodomain-like"/>
    <property type="match status" value="1"/>
</dbReference>
<evidence type="ECO:0000313" key="7">
    <source>
        <dbReference type="Proteomes" id="UP000434957"/>
    </source>
</evidence>
<protein>
    <recommendedName>
        <fullName evidence="2">HTH CENPB-type domain-containing protein</fullName>
    </recommendedName>
</protein>
<evidence type="ECO:0000313" key="6">
    <source>
        <dbReference type="Proteomes" id="UP000429607"/>
    </source>
</evidence>
<dbReference type="Proteomes" id="UP000434957">
    <property type="component" value="Unassembled WGS sequence"/>
</dbReference>
<keyword evidence="1" id="KW-0238">DNA-binding</keyword>
<evidence type="ECO:0000259" key="2">
    <source>
        <dbReference type="PROSITE" id="PS51253"/>
    </source>
</evidence>